<dbReference type="PANTHER" id="PTHR31744">
    <property type="entry name" value="PROTEIN CUP-SHAPED COTYLEDON 2-RELATED"/>
    <property type="match status" value="1"/>
</dbReference>
<accession>A0AAP0QWH5</accession>
<dbReference type="FunFam" id="2.170.150.80:FF:000006">
    <property type="entry name" value="NAC domain-containing protein 100-like"/>
    <property type="match status" value="1"/>
</dbReference>
<keyword evidence="1" id="KW-0805">Transcription regulation</keyword>
<dbReference type="Proteomes" id="UP001428341">
    <property type="component" value="Unassembled WGS sequence"/>
</dbReference>
<dbReference type="InterPro" id="IPR036093">
    <property type="entry name" value="NAC_dom_sf"/>
</dbReference>
<dbReference type="AlphaFoldDB" id="A0AAP0QWH5"/>
<evidence type="ECO:0000259" key="5">
    <source>
        <dbReference type="PROSITE" id="PS51005"/>
    </source>
</evidence>
<dbReference type="Gene3D" id="2.170.150.80">
    <property type="entry name" value="NAC domain"/>
    <property type="match status" value="1"/>
</dbReference>
<keyword evidence="7" id="KW-1185">Reference proteome</keyword>
<keyword evidence="2" id="KW-0238">DNA-binding</keyword>
<proteinExistence type="predicted"/>
<dbReference type="GO" id="GO:0000976">
    <property type="term" value="F:transcription cis-regulatory region binding"/>
    <property type="evidence" value="ECO:0007669"/>
    <property type="project" value="UniProtKB-ARBA"/>
</dbReference>
<keyword evidence="4" id="KW-0539">Nucleus</keyword>
<evidence type="ECO:0000313" key="6">
    <source>
        <dbReference type="EMBL" id="KAK9217004.1"/>
    </source>
</evidence>
<evidence type="ECO:0000256" key="2">
    <source>
        <dbReference type="ARBA" id="ARBA00023125"/>
    </source>
</evidence>
<organism evidence="6 7">
    <name type="scientific">Citrus x changshan-huyou</name>
    <dbReference type="NCBI Taxonomy" id="2935761"/>
    <lineage>
        <taxon>Eukaryota</taxon>
        <taxon>Viridiplantae</taxon>
        <taxon>Streptophyta</taxon>
        <taxon>Embryophyta</taxon>
        <taxon>Tracheophyta</taxon>
        <taxon>Spermatophyta</taxon>
        <taxon>Magnoliopsida</taxon>
        <taxon>eudicotyledons</taxon>
        <taxon>Gunneridae</taxon>
        <taxon>Pentapetalae</taxon>
        <taxon>rosids</taxon>
        <taxon>malvids</taxon>
        <taxon>Sapindales</taxon>
        <taxon>Rutaceae</taxon>
        <taxon>Aurantioideae</taxon>
        <taxon>Citrus</taxon>
    </lineage>
</organism>
<comment type="caution">
    <text evidence="6">The sequence shown here is derived from an EMBL/GenBank/DDBJ whole genome shotgun (WGS) entry which is preliminary data.</text>
</comment>
<evidence type="ECO:0000313" key="7">
    <source>
        <dbReference type="Proteomes" id="UP001428341"/>
    </source>
</evidence>
<reference evidence="6 7" key="1">
    <citation type="submission" date="2024-05" db="EMBL/GenBank/DDBJ databases">
        <title>Haplotype-resolved chromosome-level genome assembly of Huyou (Citrus changshanensis).</title>
        <authorList>
            <person name="Miao C."/>
            <person name="Chen W."/>
            <person name="Wu Y."/>
            <person name="Wang L."/>
            <person name="Zhao S."/>
            <person name="Grierson D."/>
            <person name="Xu C."/>
            <person name="Chen K."/>
        </authorList>
    </citation>
    <scope>NUCLEOTIDE SEQUENCE [LARGE SCALE GENOMIC DNA]</scope>
    <source>
        <strain evidence="6">01-14</strain>
        <tissue evidence="6">Leaf</tissue>
    </source>
</reference>
<sequence>MLAMEDVLSELNGDEVNEQGLPPGFRFHPTDEELITFYLASKVFNGTFCGVEIAEVDLNRCEPWELPDVAKMGEKEWYFFSLRDRKYPTGLRTNRATGAGYWKATGKDREVCSGSSGALLGMKKTLVFYKGRAPRGEKTKWVMHEYRLDGDFSYRHTCKEEWVICRIFNKAVVSGEKKNGLLLQGQNYLFEAAATAGACLPALLDAPGPATTTLLLECQSQNHNPILENLPNHFVNQQQDNHHHHLFPVNALFETSAVTNKHILMNNITENIGNNTSPSMLFKALLSHQDFSCCNELAASPKHCKTEANFSHIQLPPATAADDNSNDNWSNCYWMDSKIQPNPYSNPLFSEFDCSFPGLTQPSAFAATAVNDMSTSIAFNRTGFQVVEKSWPLGA</sequence>
<dbReference type="SUPFAM" id="SSF101941">
    <property type="entry name" value="NAC domain"/>
    <property type="match status" value="1"/>
</dbReference>
<dbReference type="GO" id="GO:0006355">
    <property type="term" value="P:regulation of DNA-templated transcription"/>
    <property type="evidence" value="ECO:0007669"/>
    <property type="project" value="InterPro"/>
</dbReference>
<evidence type="ECO:0000256" key="1">
    <source>
        <dbReference type="ARBA" id="ARBA00023015"/>
    </source>
</evidence>
<keyword evidence="3" id="KW-0804">Transcription</keyword>
<dbReference type="PANTHER" id="PTHR31744:SF86">
    <property type="entry name" value="PROTEIN CUP-SHAPED COTYLEDON 3"/>
    <property type="match status" value="1"/>
</dbReference>
<protein>
    <recommendedName>
        <fullName evidence="5">NAC domain-containing protein</fullName>
    </recommendedName>
</protein>
<dbReference type="InterPro" id="IPR003441">
    <property type="entry name" value="NAC-dom"/>
</dbReference>
<feature type="domain" description="NAC" evidence="5">
    <location>
        <begin position="21"/>
        <end position="170"/>
    </location>
</feature>
<evidence type="ECO:0000256" key="4">
    <source>
        <dbReference type="ARBA" id="ARBA00023242"/>
    </source>
</evidence>
<dbReference type="EMBL" id="JBCGBO010000003">
    <property type="protein sequence ID" value="KAK9217004.1"/>
    <property type="molecule type" value="Genomic_DNA"/>
</dbReference>
<dbReference type="Pfam" id="PF02365">
    <property type="entry name" value="NAM"/>
    <property type="match status" value="1"/>
</dbReference>
<name>A0AAP0QWH5_9ROSI</name>
<gene>
    <name evidence="6" type="ORF">WN944_009016</name>
</gene>
<evidence type="ECO:0000256" key="3">
    <source>
        <dbReference type="ARBA" id="ARBA00023163"/>
    </source>
</evidence>
<dbReference type="PROSITE" id="PS51005">
    <property type="entry name" value="NAC"/>
    <property type="match status" value="1"/>
</dbReference>